<sequence>MRLLDFVEGECFCFLCKQVVVFGNKINSGNDAHVMLSNQSYENESGAAFLVRILRYLDTPQYLRKALFPKHDSLRFVGMLPPLDAPHHLRKHEWAPYREGITLKEKATNSSATEVGVGLSKNVMVEQELEPGMRVTVAMGTNHNLDSEGGYDHLIGTSEHGLIISSSQLTIPAFRFAFVLC</sequence>
<dbReference type="AlphaFoldDB" id="A0AAV5LMA6"/>
<dbReference type="InterPro" id="IPR012340">
    <property type="entry name" value="NA-bd_OB-fold"/>
</dbReference>
<dbReference type="InterPro" id="IPR003750">
    <property type="entry name" value="Put_MeTrfase-C9orf114-like"/>
</dbReference>
<proteinExistence type="inferred from homology"/>
<dbReference type="InterPro" id="IPR029026">
    <property type="entry name" value="tRNA_m1G_MTases_N"/>
</dbReference>
<keyword evidence="3" id="KW-1185">Reference proteome</keyword>
<comment type="similarity">
    <text evidence="1">Belongs to the class IV-like SAM-binding methyltransferase superfamily.</text>
</comment>
<protein>
    <submittedName>
        <fullName evidence="2">Uncharacterized protein</fullName>
    </submittedName>
</protein>
<reference evidence="2 3" key="1">
    <citation type="journal article" date="2021" name="Commun. Biol.">
        <title>The genome of Shorea leprosula (Dipterocarpaceae) highlights the ecological relevance of drought in aseasonal tropical rainforests.</title>
        <authorList>
            <person name="Ng K.K.S."/>
            <person name="Kobayashi M.J."/>
            <person name="Fawcett J.A."/>
            <person name="Hatakeyama M."/>
            <person name="Paape T."/>
            <person name="Ng C.H."/>
            <person name="Ang C.C."/>
            <person name="Tnah L.H."/>
            <person name="Lee C.T."/>
            <person name="Nishiyama T."/>
            <person name="Sese J."/>
            <person name="O'Brien M.J."/>
            <person name="Copetti D."/>
            <person name="Mohd Noor M.I."/>
            <person name="Ong R.C."/>
            <person name="Putra M."/>
            <person name="Sireger I.Z."/>
            <person name="Indrioko S."/>
            <person name="Kosugi Y."/>
            <person name="Izuno A."/>
            <person name="Isagi Y."/>
            <person name="Lee S.L."/>
            <person name="Shimizu K.K."/>
        </authorList>
    </citation>
    <scope>NUCLEOTIDE SEQUENCE [LARGE SCALE GENOMIC DNA]</scope>
    <source>
        <strain evidence="2">214</strain>
    </source>
</reference>
<dbReference type="PANTHER" id="PTHR12150">
    <property type="entry name" value="CLASS IV SAM-BINDING METHYLTRANSFERASE-RELATED"/>
    <property type="match status" value="1"/>
</dbReference>
<evidence type="ECO:0000313" key="2">
    <source>
        <dbReference type="EMBL" id="GKV38530.1"/>
    </source>
</evidence>
<dbReference type="InterPro" id="IPR029028">
    <property type="entry name" value="Alpha/beta_knot_MTases"/>
</dbReference>
<dbReference type="SUPFAM" id="SSF75217">
    <property type="entry name" value="alpha/beta knot"/>
    <property type="match status" value="1"/>
</dbReference>
<evidence type="ECO:0000313" key="3">
    <source>
        <dbReference type="Proteomes" id="UP001054252"/>
    </source>
</evidence>
<dbReference type="Proteomes" id="UP001054252">
    <property type="component" value="Unassembled WGS sequence"/>
</dbReference>
<accession>A0AAV5LMA6</accession>
<dbReference type="SUPFAM" id="SSF50249">
    <property type="entry name" value="Nucleic acid-binding proteins"/>
    <property type="match status" value="1"/>
</dbReference>
<dbReference type="Pfam" id="PF02598">
    <property type="entry name" value="Methyltrn_RNA_3"/>
    <property type="match status" value="1"/>
</dbReference>
<dbReference type="EMBL" id="BPVZ01000129">
    <property type="protein sequence ID" value="GKV38530.1"/>
    <property type="molecule type" value="Genomic_DNA"/>
</dbReference>
<name>A0AAV5LMA6_9ROSI</name>
<gene>
    <name evidence="2" type="ORF">SLEP1_g46437</name>
</gene>
<comment type="caution">
    <text evidence="2">The sequence shown here is derived from an EMBL/GenBank/DDBJ whole genome shotgun (WGS) entry which is preliminary data.</text>
</comment>
<evidence type="ECO:0000256" key="1">
    <source>
        <dbReference type="ARBA" id="ARBA00009841"/>
    </source>
</evidence>
<dbReference type="PANTHER" id="PTHR12150:SF13">
    <property type="entry name" value="METHYLTRANSFERASE C9ORF114-RELATED"/>
    <property type="match status" value="1"/>
</dbReference>
<organism evidence="2 3">
    <name type="scientific">Rubroshorea leprosula</name>
    <dbReference type="NCBI Taxonomy" id="152421"/>
    <lineage>
        <taxon>Eukaryota</taxon>
        <taxon>Viridiplantae</taxon>
        <taxon>Streptophyta</taxon>
        <taxon>Embryophyta</taxon>
        <taxon>Tracheophyta</taxon>
        <taxon>Spermatophyta</taxon>
        <taxon>Magnoliopsida</taxon>
        <taxon>eudicotyledons</taxon>
        <taxon>Gunneridae</taxon>
        <taxon>Pentapetalae</taxon>
        <taxon>rosids</taxon>
        <taxon>malvids</taxon>
        <taxon>Malvales</taxon>
        <taxon>Dipterocarpaceae</taxon>
        <taxon>Rubroshorea</taxon>
    </lineage>
</organism>
<dbReference type="Gene3D" id="3.40.1280.10">
    <property type="match status" value="1"/>
</dbReference>